<keyword evidence="4" id="KW-0808">Transferase</keyword>
<evidence type="ECO:0000313" key="5">
    <source>
        <dbReference type="Proteomes" id="UP000305709"/>
    </source>
</evidence>
<name>A0A5C4N3T6_9RHOB</name>
<dbReference type="InterPro" id="IPR029044">
    <property type="entry name" value="Nucleotide-diphossugar_trans"/>
</dbReference>
<organism evidence="4 5">
    <name type="scientific">Rubellimicrobium roseum</name>
    <dbReference type="NCBI Taxonomy" id="687525"/>
    <lineage>
        <taxon>Bacteria</taxon>
        <taxon>Pseudomonadati</taxon>
        <taxon>Pseudomonadota</taxon>
        <taxon>Alphaproteobacteria</taxon>
        <taxon>Rhodobacterales</taxon>
        <taxon>Roseobacteraceae</taxon>
        <taxon>Rubellimicrobium</taxon>
    </lineage>
</organism>
<proteinExistence type="predicted"/>
<dbReference type="PANTHER" id="PTHR43777:SF1">
    <property type="entry name" value="MOLYBDENUM COFACTOR CYTIDYLYLTRANSFERASE"/>
    <property type="match status" value="1"/>
</dbReference>
<evidence type="ECO:0000259" key="3">
    <source>
        <dbReference type="Pfam" id="PF12804"/>
    </source>
</evidence>
<reference evidence="4 5" key="1">
    <citation type="submission" date="2019-06" db="EMBL/GenBank/DDBJ databases">
        <authorList>
            <person name="Jiang L."/>
        </authorList>
    </citation>
    <scope>NUCLEOTIDE SEQUENCE [LARGE SCALE GENOMIC DNA]</scope>
    <source>
        <strain evidence="4 5">YIM 48858</strain>
    </source>
</reference>
<evidence type="ECO:0000313" key="4">
    <source>
        <dbReference type="EMBL" id="TNC61103.1"/>
    </source>
</evidence>
<accession>A0A5C4N3T6</accession>
<protein>
    <submittedName>
        <fullName evidence="4">Nucleotidyltransferase family protein</fullName>
    </submittedName>
</protein>
<dbReference type="PANTHER" id="PTHR43777">
    <property type="entry name" value="MOLYBDENUM COFACTOR CYTIDYLYLTRANSFERASE"/>
    <property type="match status" value="1"/>
</dbReference>
<dbReference type="Gene3D" id="3.90.550.10">
    <property type="entry name" value="Spore Coat Polysaccharide Biosynthesis Protein SpsA, Chain A"/>
    <property type="match status" value="1"/>
</dbReference>
<dbReference type="InterPro" id="IPR025877">
    <property type="entry name" value="MobA-like_NTP_Trfase"/>
</dbReference>
<keyword evidence="1" id="KW-0460">Magnesium</keyword>
<feature type="region of interest" description="Disordered" evidence="2">
    <location>
        <begin position="187"/>
        <end position="229"/>
    </location>
</feature>
<dbReference type="CDD" id="cd04182">
    <property type="entry name" value="GT_2_like_f"/>
    <property type="match status" value="1"/>
</dbReference>
<dbReference type="Pfam" id="PF12804">
    <property type="entry name" value="NTP_transf_3"/>
    <property type="match status" value="1"/>
</dbReference>
<dbReference type="SUPFAM" id="SSF53448">
    <property type="entry name" value="Nucleotide-diphospho-sugar transferases"/>
    <property type="match status" value="1"/>
</dbReference>
<sequence length="229" mass="24032">MRTPSLPRCHAIVLVAGAGRRFGGGKLTTCWRGRPLVAWAVETALAAPVERVTVVTGCGADAVEAALAPWCCDRLTFLRTAQWSEGMGRSLSDGVASLPPDWTALLVVLGDMPAIPSHLGAAFLLGVLGGAPAALPSFEGRDGHPVALSRTFWDRHGPTTGDAGLRRALASQPGVLRLPTQAGGVRFDIDSPADLDRLPQTHAGDRRGGRPVTSQAFVPPTSPLTERPR</sequence>
<dbReference type="GO" id="GO:0016779">
    <property type="term" value="F:nucleotidyltransferase activity"/>
    <property type="evidence" value="ECO:0007669"/>
    <property type="project" value="UniProtKB-ARBA"/>
</dbReference>
<keyword evidence="5" id="KW-1185">Reference proteome</keyword>
<dbReference type="EMBL" id="VDFV01000071">
    <property type="protein sequence ID" value="TNC61103.1"/>
    <property type="molecule type" value="Genomic_DNA"/>
</dbReference>
<evidence type="ECO:0000256" key="1">
    <source>
        <dbReference type="ARBA" id="ARBA00022842"/>
    </source>
</evidence>
<evidence type="ECO:0000256" key="2">
    <source>
        <dbReference type="SAM" id="MobiDB-lite"/>
    </source>
</evidence>
<feature type="domain" description="MobA-like NTP transferase" evidence="3">
    <location>
        <begin position="11"/>
        <end position="172"/>
    </location>
</feature>
<feature type="compositionally biased region" description="Basic and acidic residues" evidence="2">
    <location>
        <begin position="194"/>
        <end position="208"/>
    </location>
</feature>
<comment type="caution">
    <text evidence="4">The sequence shown here is derived from an EMBL/GenBank/DDBJ whole genome shotgun (WGS) entry which is preliminary data.</text>
</comment>
<gene>
    <name evidence="4" type="ORF">FHG71_21480</name>
</gene>
<dbReference type="AlphaFoldDB" id="A0A5C4N3T6"/>
<dbReference type="Proteomes" id="UP000305709">
    <property type="component" value="Unassembled WGS sequence"/>
</dbReference>
<dbReference type="RefSeq" id="WP_139083743.1">
    <property type="nucleotide sequence ID" value="NZ_VDFV01000071.1"/>
</dbReference>
<dbReference type="OrthoDB" id="9779263at2"/>